<dbReference type="InterPro" id="IPR023753">
    <property type="entry name" value="FAD/NAD-binding_dom"/>
</dbReference>
<dbReference type="InterPro" id="IPR001100">
    <property type="entry name" value="Pyr_nuc-diS_OxRdtase"/>
</dbReference>
<keyword evidence="7 10" id="KW-0676">Redox-active center</keyword>
<dbReference type="Proteomes" id="UP000095751">
    <property type="component" value="Unassembled WGS sequence"/>
</dbReference>
<dbReference type="PANTHER" id="PTHR43014">
    <property type="entry name" value="MERCURIC REDUCTASE"/>
    <property type="match status" value="1"/>
</dbReference>
<evidence type="ECO:0000256" key="5">
    <source>
        <dbReference type="ARBA" id="ARBA00023002"/>
    </source>
</evidence>
<dbReference type="PRINTS" id="PR00368">
    <property type="entry name" value="FADPNR"/>
</dbReference>
<dbReference type="InterPro" id="IPR016156">
    <property type="entry name" value="FAD/NAD-linked_Rdtase_dimer_sf"/>
</dbReference>
<dbReference type="InterPro" id="IPR036188">
    <property type="entry name" value="FAD/NAD-bd_sf"/>
</dbReference>
<keyword evidence="3 8" id="KW-0274">FAD</keyword>
<keyword evidence="5 10" id="KW-0560">Oxidoreductase</keyword>
<dbReference type="GO" id="GO:0003955">
    <property type="term" value="F:NAD(P)H dehydrogenase (quinone) activity"/>
    <property type="evidence" value="ECO:0007669"/>
    <property type="project" value="TreeGrafter"/>
</dbReference>
<evidence type="ECO:0000256" key="10">
    <source>
        <dbReference type="RuleBase" id="RU003691"/>
    </source>
</evidence>
<evidence type="ECO:0000259" key="11">
    <source>
        <dbReference type="Pfam" id="PF02852"/>
    </source>
</evidence>
<feature type="binding site" evidence="8">
    <location>
        <begin position="226"/>
        <end position="233"/>
    </location>
    <ligand>
        <name>NAD(+)</name>
        <dbReference type="ChEBI" id="CHEBI:57540"/>
    </ligand>
</feature>
<feature type="binding site" evidence="8">
    <location>
        <position position="99"/>
    </location>
    <ligand>
        <name>FAD</name>
        <dbReference type="ChEBI" id="CHEBI:57692"/>
    </ligand>
</feature>
<evidence type="ECO:0000256" key="9">
    <source>
        <dbReference type="PIRSR" id="PIRSR000350-4"/>
    </source>
</evidence>
<dbReference type="InterPro" id="IPR012999">
    <property type="entry name" value="Pyr_OxRdtase_I_AS"/>
</dbReference>
<feature type="binding site" evidence="8">
    <location>
        <position position="323"/>
    </location>
    <ligand>
        <name>NAD(+)</name>
        <dbReference type="ChEBI" id="CHEBI:57540"/>
    </ligand>
</feature>
<dbReference type="AlphaFoldDB" id="A0A1E7FST1"/>
<dbReference type="PROSITE" id="PS00076">
    <property type="entry name" value="PYRIDINE_REDOX_1"/>
    <property type="match status" value="1"/>
</dbReference>
<evidence type="ECO:0000256" key="2">
    <source>
        <dbReference type="ARBA" id="ARBA00022630"/>
    </source>
</evidence>
<dbReference type="SUPFAM" id="SSF51905">
    <property type="entry name" value="FAD/NAD(P)-binding domain"/>
    <property type="match status" value="1"/>
</dbReference>
<evidence type="ECO:0000256" key="3">
    <source>
        <dbReference type="ARBA" id="ARBA00022827"/>
    </source>
</evidence>
<dbReference type="OrthoDB" id="361797at2759"/>
<evidence type="ECO:0000259" key="12">
    <source>
        <dbReference type="Pfam" id="PF07992"/>
    </source>
</evidence>
<evidence type="ECO:0000256" key="7">
    <source>
        <dbReference type="ARBA" id="ARBA00023284"/>
    </source>
</evidence>
<dbReference type="Gene3D" id="3.50.50.60">
    <property type="entry name" value="FAD/NAD(P)-binding domain"/>
    <property type="match status" value="2"/>
</dbReference>
<dbReference type="GO" id="GO:0050660">
    <property type="term" value="F:flavin adenine dinucleotide binding"/>
    <property type="evidence" value="ECO:0007669"/>
    <property type="project" value="TreeGrafter"/>
</dbReference>
<accession>A0A1E7FST1</accession>
<dbReference type="PIRSF" id="PIRSF000350">
    <property type="entry name" value="Mercury_reductase_MerA"/>
    <property type="match status" value="1"/>
</dbReference>
<comment type="similarity">
    <text evidence="1 10">Belongs to the class-I pyridine nucleotide-disulfide oxidoreductase family.</text>
</comment>
<organism evidence="13 14">
    <name type="scientific">Fragilariopsis cylindrus CCMP1102</name>
    <dbReference type="NCBI Taxonomy" id="635003"/>
    <lineage>
        <taxon>Eukaryota</taxon>
        <taxon>Sar</taxon>
        <taxon>Stramenopiles</taxon>
        <taxon>Ochrophyta</taxon>
        <taxon>Bacillariophyta</taxon>
        <taxon>Bacillariophyceae</taxon>
        <taxon>Bacillariophycidae</taxon>
        <taxon>Bacillariales</taxon>
        <taxon>Bacillariaceae</taxon>
        <taxon>Fragilariopsis</taxon>
    </lineage>
</organism>
<feature type="domain" description="Pyridine nucleotide-disulphide oxidoreductase dimerisation" evidence="11">
    <location>
        <begin position="401"/>
        <end position="507"/>
    </location>
</feature>
<gene>
    <name evidence="13" type="ORF">FRACYDRAFT_181069</name>
</gene>
<keyword evidence="2 10" id="KW-0285">Flavoprotein</keyword>
<evidence type="ECO:0000256" key="8">
    <source>
        <dbReference type="PIRSR" id="PIRSR000350-3"/>
    </source>
</evidence>
<dbReference type="InParanoid" id="A0A1E7FST1"/>
<evidence type="ECO:0000313" key="13">
    <source>
        <dbReference type="EMBL" id="OEU21242.1"/>
    </source>
</evidence>
<proteinExistence type="inferred from homology"/>
<keyword evidence="4" id="KW-0521">NADP</keyword>
<dbReference type="Pfam" id="PF07992">
    <property type="entry name" value="Pyr_redox_2"/>
    <property type="match status" value="1"/>
</dbReference>
<dbReference type="Gene3D" id="3.30.390.30">
    <property type="match status" value="1"/>
</dbReference>
<sequence>MASSSEWTQNDTDQAKEAREKFGIWPLDEYNVKLLNEVHPRDYVSKKEPFSEYDLIAIGSGAGGLVSSKQSARRGAKSAMISEALAGGDCLNVGCVPSKALIRSARAVSQVRKAGEFGIVVKGEIVVDFPKVMERLRQKRATIAPADGHPGTESAGTHVYQGRGRLTGPNTIEVNGKELKFKYCILATGGRPQIPDGIPGLKEAPYTTNEELFNLEVLPPRMVILGAGVIALEMAQAFSLLGSKVTVINRSSRLFESKLGDPEAAAIIQTELEKDGVTFLSEAKVKNVETLVEADKNQIALPLMKVTVADQKIECECLLIATGRKANVENCGLEAGGVEFEVGRGVIVDDYARSVSNPSVYAVGDCCAGVPRLTHMSGEMAKLVVQNSLADDEWKLSSLVVPAVAYTEPELATVGFSSEDQAQKEGIECEVYKTGLEHNDRAIIEHSNVGFCKIIVKKGTDEIIGATIVAERAGEMINEVTLAMKNNLGLHAIGRNIHSYPTTGEAVMGCGIQYINKNLPRFD</sequence>
<comment type="cofactor">
    <cofactor evidence="8">
        <name>FAD</name>
        <dbReference type="ChEBI" id="CHEBI:57692"/>
    </cofactor>
    <text evidence="8">Binds 1 FAD per subunit.</text>
</comment>
<dbReference type="SUPFAM" id="SSF55424">
    <property type="entry name" value="FAD/NAD-linked reductases, dimerisation (C-terminal) domain"/>
    <property type="match status" value="1"/>
</dbReference>
<feature type="binding site" evidence="8">
    <location>
        <position position="365"/>
    </location>
    <ligand>
        <name>FAD</name>
        <dbReference type="ChEBI" id="CHEBI:57692"/>
    </ligand>
</feature>
<keyword evidence="8" id="KW-0547">Nucleotide-binding</keyword>
<feature type="disulfide bond" description="Redox-active" evidence="9">
    <location>
        <begin position="90"/>
        <end position="95"/>
    </location>
</feature>
<evidence type="ECO:0000256" key="1">
    <source>
        <dbReference type="ARBA" id="ARBA00007532"/>
    </source>
</evidence>
<keyword evidence="8" id="KW-0520">NAD</keyword>
<feature type="binding site" evidence="8">
    <location>
        <position position="164"/>
    </location>
    <ligand>
        <name>FAD</name>
        <dbReference type="ChEBI" id="CHEBI:57692"/>
    </ligand>
</feature>
<dbReference type="GO" id="GO:0016668">
    <property type="term" value="F:oxidoreductase activity, acting on a sulfur group of donors, NAD(P) as acceptor"/>
    <property type="evidence" value="ECO:0007669"/>
    <property type="project" value="InterPro"/>
</dbReference>
<dbReference type="Pfam" id="PF02852">
    <property type="entry name" value="Pyr_redox_dim"/>
    <property type="match status" value="1"/>
</dbReference>
<dbReference type="EMBL" id="KV784354">
    <property type="protein sequence ID" value="OEU21242.1"/>
    <property type="molecule type" value="Genomic_DNA"/>
</dbReference>
<dbReference type="KEGG" id="fcy:FRACYDRAFT_181069"/>
<evidence type="ECO:0000313" key="14">
    <source>
        <dbReference type="Proteomes" id="UP000095751"/>
    </source>
</evidence>
<keyword evidence="14" id="KW-1185">Reference proteome</keyword>
<dbReference type="InterPro" id="IPR004099">
    <property type="entry name" value="Pyr_nucl-diS_OxRdtase_dimer"/>
</dbReference>
<dbReference type="PRINTS" id="PR00411">
    <property type="entry name" value="PNDRDTASEI"/>
</dbReference>
<reference evidence="13 14" key="1">
    <citation type="submission" date="2016-09" db="EMBL/GenBank/DDBJ databases">
        <title>Extensive genetic diversity and differential bi-allelic expression allows diatom success in the polar Southern Ocean.</title>
        <authorList>
            <consortium name="DOE Joint Genome Institute"/>
            <person name="Mock T."/>
            <person name="Otillar R.P."/>
            <person name="Strauss J."/>
            <person name="Dupont C."/>
            <person name="Frickenhaus S."/>
            <person name="Maumus F."/>
            <person name="Mcmullan M."/>
            <person name="Sanges R."/>
            <person name="Schmutz J."/>
            <person name="Toseland A."/>
            <person name="Valas R."/>
            <person name="Veluchamy A."/>
            <person name="Ward B.J."/>
            <person name="Allen A."/>
            <person name="Barry K."/>
            <person name="Falciatore A."/>
            <person name="Ferrante M."/>
            <person name="Fortunato A.E."/>
            <person name="Gloeckner G."/>
            <person name="Gruber A."/>
            <person name="Hipkin R."/>
            <person name="Janech M."/>
            <person name="Kroth P."/>
            <person name="Leese F."/>
            <person name="Lindquist E."/>
            <person name="Lyon B.R."/>
            <person name="Martin J."/>
            <person name="Mayer C."/>
            <person name="Parker M."/>
            <person name="Quesneville H."/>
            <person name="Raymond J."/>
            <person name="Uhlig C."/>
            <person name="Valentin K.U."/>
            <person name="Worden A.Z."/>
            <person name="Armbrust E.V."/>
            <person name="Bowler C."/>
            <person name="Green B."/>
            <person name="Moulton V."/>
            <person name="Van Oosterhout C."/>
            <person name="Grigoriev I."/>
        </authorList>
    </citation>
    <scope>NUCLEOTIDE SEQUENCE [LARGE SCALE GENOMIC DNA]</scope>
    <source>
        <strain evidence="13 14">CCMP1102</strain>
    </source>
</reference>
<protein>
    <submittedName>
        <fullName evidence="13">Mercuric reductase</fullName>
    </submittedName>
</protein>
<dbReference type="PANTHER" id="PTHR43014:SF2">
    <property type="entry name" value="MERCURIC REDUCTASE"/>
    <property type="match status" value="1"/>
</dbReference>
<dbReference type="FunFam" id="3.30.390.30:FF:000001">
    <property type="entry name" value="Dihydrolipoyl dehydrogenase"/>
    <property type="match status" value="1"/>
</dbReference>
<evidence type="ECO:0000256" key="6">
    <source>
        <dbReference type="ARBA" id="ARBA00023157"/>
    </source>
</evidence>
<evidence type="ECO:0000256" key="4">
    <source>
        <dbReference type="ARBA" id="ARBA00022857"/>
    </source>
</evidence>
<name>A0A1E7FST1_9STRA</name>
<feature type="domain" description="FAD/NAD(P)-binding" evidence="12">
    <location>
        <begin position="53"/>
        <end position="380"/>
    </location>
</feature>
<keyword evidence="6" id="KW-1015">Disulfide bond</keyword>